<dbReference type="Gene3D" id="2.60.40.790">
    <property type="match status" value="1"/>
</dbReference>
<dbReference type="InterPro" id="IPR002068">
    <property type="entry name" value="A-crystallin/Hsp20_dom"/>
</dbReference>
<dbReference type="OrthoDB" id="9808910at2"/>
<dbReference type="Proteomes" id="UP000034392">
    <property type="component" value="Chromosome"/>
</dbReference>
<dbReference type="PATRIC" id="fig|1267766.3.peg.2716"/>
<keyword evidence="5" id="KW-1185">Reference proteome</keyword>
<dbReference type="Pfam" id="PF00011">
    <property type="entry name" value="HSP20"/>
    <property type="match status" value="1"/>
</dbReference>
<evidence type="ECO:0000313" key="5">
    <source>
        <dbReference type="Proteomes" id="UP000034392"/>
    </source>
</evidence>
<dbReference type="PANTHER" id="PTHR46733">
    <property type="entry name" value="26.5 KDA HEAT SHOCK PROTEIN, MITOCHONDRIAL"/>
    <property type="match status" value="1"/>
</dbReference>
<proteinExistence type="inferred from homology"/>
<dbReference type="KEGG" id="aay:WYH_02681"/>
<dbReference type="GO" id="GO:0009408">
    <property type="term" value="P:response to heat"/>
    <property type="evidence" value="ECO:0007669"/>
    <property type="project" value="InterPro"/>
</dbReference>
<accession>A0A0F7KWZ0</accession>
<keyword evidence="1" id="KW-0346">Stress response</keyword>
<evidence type="ECO:0000256" key="1">
    <source>
        <dbReference type="ARBA" id="ARBA00023016"/>
    </source>
</evidence>
<organism evidence="4 5">
    <name type="scientific">Croceibacterium atlanticum</name>
    <dbReference type="NCBI Taxonomy" id="1267766"/>
    <lineage>
        <taxon>Bacteria</taxon>
        <taxon>Pseudomonadati</taxon>
        <taxon>Pseudomonadota</taxon>
        <taxon>Alphaproteobacteria</taxon>
        <taxon>Sphingomonadales</taxon>
        <taxon>Erythrobacteraceae</taxon>
        <taxon>Croceibacterium</taxon>
    </lineage>
</organism>
<dbReference type="EMBL" id="CP011452">
    <property type="protein sequence ID" value="AKH43711.1"/>
    <property type="molecule type" value="Genomic_DNA"/>
</dbReference>
<name>A0A0F7KWZ0_9SPHN</name>
<dbReference type="PANTHER" id="PTHR46733:SF4">
    <property type="entry name" value="HEAT SHOCK PROTEIN 21, CHLOROPLASTIC"/>
    <property type="match status" value="1"/>
</dbReference>
<dbReference type="SUPFAM" id="SSF49764">
    <property type="entry name" value="HSP20-like chaperones"/>
    <property type="match status" value="1"/>
</dbReference>
<gene>
    <name evidence="4" type="primary">hspX_2</name>
    <name evidence="4" type="ORF">WYH_02681</name>
</gene>
<dbReference type="STRING" id="1267766.WYH_02681"/>
<dbReference type="AlphaFoldDB" id="A0A0F7KWZ0"/>
<dbReference type="InterPro" id="IPR008978">
    <property type="entry name" value="HSP20-like_chaperone"/>
</dbReference>
<dbReference type="RefSeq" id="WP_046904193.1">
    <property type="nucleotide sequence ID" value="NZ_CP011452.2"/>
</dbReference>
<dbReference type="InterPro" id="IPR044587">
    <property type="entry name" value="HSP21-like"/>
</dbReference>
<evidence type="ECO:0000313" key="4">
    <source>
        <dbReference type="EMBL" id="AKH43711.1"/>
    </source>
</evidence>
<comment type="similarity">
    <text evidence="2 3">Belongs to the small heat shock protein (HSP20) family.</text>
</comment>
<evidence type="ECO:0000256" key="3">
    <source>
        <dbReference type="RuleBase" id="RU003616"/>
    </source>
</evidence>
<reference evidence="4" key="1">
    <citation type="submission" date="2015-05" db="EMBL/GenBank/DDBJ databases">
        <title>The complete genome of Altererythrobacter atlanticus strain 26DY36.</title>
        <authorList>
            <person name="Wu Y.-H."/>
            <person name="Cheng H."/>
            <person name="Wu X.-W."/>
        </authorList>
    </citation>
    <scope>NUCLEOTIDE SEQUENCE [LARGE SCALE GENOMIC DNA]</scope>
    <source>
        <strain evidence="4">26DY36</strain>
    </source>
</reference>
<dbReference type="PROSITE" id="PS01031">
    <property type="entry name" value="SHSP"/>
    <property type="match status" value="1"/>
</dbReference>
<evidence type="ECO:0000256" key="2">
    <source>
        <dbReference type="PROSITE-ProRule" id="PRU00285"/>
    </source>
</evidence>
<dbReference type="CDD" id="cd06464">
    <property type="entry name" value="ACD_sHsps-like"/>
    <property type="match status" value="1"/>
</dbReference>
<protein>
    <submittedName>
        <fullName evidence="4">Alpha-crystallin</fullName>
    </submittedName>
</protein>
<sequence length="171" mass="19343">MAIKDLIPWRRNETSSEITPSSTTNWPEERHPVEQFRRQVDRLFDDFFSFPSLLRDQTKAFPVWPSLEVKENDSEVTVTAELAGLTEKDVEVSVDNGVLTIRGEKTSANEDRDNGWSERFYGSFERQVALPDGADDEKCHANFDNGVLTITMPKAAGKSRLKKIPIGKANN</sequence>